<comment type="caution">
    <text evidence="2">The sequence shown here is derived from an EMBL/GenBank/DDBJ whole genome shotgun (WGS) entry which is preliminary data.</text>
</comment>
<protein>
    <submittedName>
        <fullName evidence="2">Phosphatase PAP2 family protein</fullName>
    </submittedName>
</protein>
<accession>A0ABP8MQZ9</accession>
<name>A0ABP8MQZ9_9BACT</name>
<evidence type="ECO:0000313" key="2">
    <source>
        <dbReference type="EMBL" id="GAA4453594.1"/>
    </source>
</evidence>
<dbReference type="Gene3D" id="1.20.144.10">
    <property type="entry name" value="Phosphatidic acid phosphatase type 2/haloperoxidase"/>
    <property type="match status" value="1"/>
</dbReference>
<sequence>MLQGNAAAQDSVQQNEIPVLRFSATQLIAPLALTGAGAAVAPSFKYNVRDWRNDHFASFHTHADDALALSPIALVYILDWAGVRAKTDFWNRSAILVKAEAMCLVSVYGLKYTTLEWRPDGSDRHSFPSSHTAQAFLAATFISEEYKHRFPWMPYAAYSLASSVGLMRVANNRHYLNDVLIGAGIGILSQKLAYWTHGYRWGKKRKTVYRADF</sequence>
<proteinExistence type="predicted"/>
<dbReference type="InterPro" id="IPR036938">
    <property type="entry name" value="PAP2/HPO_sf"/>
</dbReference>
<organism evidence="2 3">
    <name type="scientific">Rurimicrobium arvi</name>
    <dbReference type="NCBI Taxonomy" id="2049916"/>
    <lineage>
        <taxon>Bacteria</taxon>
        <taxon>Pseudomonadati</taxon>
        <taxon>Bacteroidota</taxon>
        <taxon>Chitinophagia</taxon>
        <taxon>Chitinophagales</taxon>
        <taxon>Chitinophagaceae</taxon>
        <taxon>Rurimicrobium</taxon>
    </lineage>
</organism>
<reference evidence="3" key="1">
    <citation type="journal article" date="2019" name="Int. J. Syst. Evol. Microbiol.">
        <title>The Global Catalogue of Microorganisms (GCM) 10K type strain sequencing project: providing services to taxonomists for standard genome sequencing and annotation.</title>
        <authorList>
            <consortium name="The Broad Institute Genomics Platform"/>
            <consortium name="The Broad Institute Genome Sequencing Center for Infectious Disease"/>
            <person name="Wu L."/>
            <person name="Ma J."/>
        </authorList>
    </citation>
    <scope>NUCLEOTIDE SEQUENCE [LARGE SCALE GENOMIC DNA]</scope>
    <source>
        <strain evidence="3">JCM 31921</strain>
    </source>
</reference>
<dbReference type="Proteomes" id="UP001501410">
    <property type="component" value="Unassembled WGS sequence"/>
</dbReference>
<keyword evidence="3" id="KW-1185">Reference proteome</keyword>
<dbReference type="EMBL" id="BAABEZ010000022">
    <property type="protein sequence ID" value="GAA4453594.1"/>
    <property type="molecule type" value="Genomic_DNA"/>
</dbReference>
<dbReference type="PANTHER" id="PTHR14969:SF13">
    <property type="entry name" value="AT30094P"/>
    <property type="match status" value="1"/>
</dbReference>
<evidence type="ECO:0000313" key="3">
    <source>
        <dbReference type="Proteomes" id="UP001501410"/>
    </source>
</evidence>
<dbReference type="SMART" id="SM00014">
    <property type="entry name" value="acidPPc"/>
    <property type="match status" value="1"/>
</dbReference>
<dbReference type="Pfam" id="PF01569">
    <property type="entry name" value="PAP2"/>
    <property type="match status" value="1"/>
</dbReference>
<gene>
    <name evidence="2" type="ORF">GCM10023092_14180</name>
</gene>
<dbReference type="PANTHER" id="PTHR14969">
    <property type="entry name" value="SPHINGOSINE-1-PHOSPHATE PHOSPHOHYDROLASE"/>
    <property type="match status" value="1"/>
</dbReference>
<dbReference type="CDD" id="cd03394">
    <property type="entry name" value="PAP2_like_5"/>
    <property type="match status" value="1"/>
</dbReference>
<dbReference type="InterPro" id="IPR000326">
    <property type="entry name" value="PAP2/HPO"/>
</dbReference>
<dbReference type="SUPFAM" id="SSF48317">
    <property type="entry name" value="Acid phosphatase/Vanadium-dependent haloperoxidase"/>
    <property type="match status" value="1"/>
</dbReference>
<evidence type="ECO:0000259" key="1">
    <source>
        <dbReference type="SMART" id="SM00014"/>
    </source>
</evidence>
<feature type="domain" description="Phosphatidic acid phosphatase type 2/haloperoxidase" evidence="1">
    <location>
        <begin position="91"/>
        <end position="194"/>
    </location>
</feature>